<dbReference type="GO" id="GO:0051073">
    <property type="term" value="F:adenosylcobinamide-GDP ribazoletransferase activity"/>
    <property type="evidence" value="ECO:0007669"/>
    <property type="project" value="UniProtKB-UniRule"/>
</dbReference>
<dbReference type="Proteomes" id="UP000190286">
    <property type="component" value="Unassembled WGS sequence"/>
</dbReference>
<dbReference type="InterPro" id="IPR003805">
    <property type="entry name" value="CobS"/>
</dbReference>
<comment type="catalytic activity">
    <reaction evidence="17 19">
        <text>alpha-ribazole + adenosylcob(III)inamide-GDP = adenosylcob(III)alamin + GMP + H(+)</text>
        <dbReference type="Rhea" id="RHEA:16049"/>
        <dbReference type="ChEBI" id="CHEBI:10329"/>
        <dbReference type="ChEBI" id="CHEBI:15378"/>
        <dbReference type="ChEBI" id="CHEBI:18408"/>
        <dbReference type="ChEBI" id="CHEBI:58115"/>
        <dbReference type="ChEBI" id="CHEBI:60487"/>
        <dbReference type="EC" id="2.7.8.26"/>
    </reaction>
</comment>
<comment type="catalytic activity">
    <reaction evidence="18 19">
        <text>alpha-ribazole 5'-phosphate + adenosylcob(III)inamide-GDP = adenosylcob(III)alamin 5'-phosphate + GMP + H(+)</text>
        <dbReference type="Rhea" id="RHEA:23560"/>
        <dbReference type="ChEBI" id="CHEBI:15378"/>
        <dbReference type="ChEBI" id="CHEBI:57918"/>
        <dbReference type="ChEBI" id="CHEBI:58115"/>
        <dbReference type="ChEBI" id="CHEBI:60487"/>
        <dbReference type="ChEBI" id="CHEBI:60493"/>
        <dbReference type="EC" id="2.7.8.26"/>
    </reaction>
</comment>
<keyword evidence="9 19" id="KW-0808">Transferase</keyword>
<dbReference type="Pfam" id="PF02654">
    <property type="entry name" value="CobS"/>
    <property type="match status" value="1"/>
</dbReference>
<evidence type="ECO:0000256" key="15">
    <source>
        <dbReference type="ARBA" id="ARBA00032605"/>
    </source>
</evidence>
<evidence type="ECO:0000256" key="1">
    <source>
        <dbReference type="ARBA" id="ARBA00001946"/>
    </source>
</evidence>
<evidence type="ECO:0000256" key="16">
    <source>
        <dbReference type="ARBA" id="ARBA00032853"/>
    </source>
</evidence>
<keyword evidence="12 19" id="KW-1133">Transmembrane helix</keyword>
<evidence type="ECO:0000256" key="5">
    <source>
        <dbReference type="ARBA" id="ARBA00013200"/>
    </source>
</evidence>
<comment type="similarity">
    <text evidence="4 19">Belongs to the CobS family.</text>
</comment>
<keyword evidence="21" id="KW-1185">Reference proteome</keyword>
<evidence type="ECO:0000256" key="13">
    <source>
        <dbReference type="ARBA" id="ARBA00023136"/>
    </source>
</evidence>
<evidence type="ECO:0000256" key="14">
    <source>
        <dbReference type="ARBA" id="ARBA00025228"/>
    </source>
</evidence>
<dbReference type="PANTHER" id="PTHR34148:SF1">
    <property type="entry name" value="ADENOSYLCOBINAMIDE-GDP RIBAZOLETRANSFERASE"/>
    <property type="match status" value="1"/>
</dbReference>
<evidence type="ECO:0000256" key="17">
    <source>
        <dbReference type="ARBA" id="ARBA00048623"/>
    </source>
</evidence>
<evidence type="ECO:0000256" key="12">
    <source>
        <dbReference type="ARBA" id="ARBA00022989"/>
    </source>
</evidence>
<dbReference type="EMBL" id="FUYF01000009">
    <property type="protein sequence ID" value="SKA87957.1"/>
    <property type="molecule type" value="Genomic_DNA"/>
</dbReference>
<dbReference type="STRING" id="745368.SAMN02745178_01793"/>
<evidence type="ECO:0000256" key="18">
    <source>
        <dbReference type="ARBA" id="ARBA00049504"/>
    </source>
</evidence>
<evidence type="ECO:0000256" key="7">
    <source>
        <dbReference type="ARBA" id="ARBA00022475"/>
    </source>
</evidence>
<sequence>MTALQTIAVAFAMFSALPMPQFDWNEKNMRYALCAFPLVGVVCGALWCVCGVLPLPAAARAAGFCLVPVWVTGGIHLDGYADTCDALSSYGDTAKKLEILKDPHCGAFAVIRLCSYFAAYFALCACVAFTPRVGVLWTLALVGERALSGLAVAAFPLAKNTGLAHTFATAADRVRVRQVLAALCAMLAVGLTALGGWALVLAAGCVFARYYVVAKKQFGGVTGDLAGWFLQKCEIWMLAALAACQWLGVL</sequence>
<dbReference type="RefSeq" id="WP_143402719.1">
    <property type="nucleotide sequence ID" value="NZ_FUYF01000009.1"/>
</dbReference>
<comment type="cofactor">
    <cofactor evidence="1 19">
        <name>Mg(2+)</name>
        <dbReference type="ChEBI" id="CHEBI:18420"/>
    </cofactor>
</comment>
<feature type="transmembrane region" description="Helical" evidence="19">
    <location>
        <begin position="105"/>
        <end position="130"/>
    </location>
</feature>
<gene>
    <name evidence="19" type="primary">cobS</name>
    <name evidence="20" type="ORF">SAMN02745178_01793</name>
</gene>
<dbReference type="GO" id="GO:0008818">
    <property type="term" value="F:cobalamin 5'-phosphate synthase activity"/>
    <property type="evidence" value="ECO:0007669"/>
    <property type="project" value="UniProtKB-UniRule"/>
</dbReference>
<feature type="transmembrane region" description="Helical" evidence="19">
    <location>
        <begin position="179"/>
        <end position="212"/>
    </location>
</feature>
<comment type="subcellular location">
    <subcellularLocation>
        <location evidence="2 19">Cell membrane</location>
        <topology evidence="2 19">Multi-pass membrane protein</topology>
    </subcellularLocation>
</comment>
<evidence type="ECO:0000256" key="10">
    <source>
        <dbReference type="ARBA" id="ARBA00022692"/>
    </source>
</evidence>
<dbReference type="PANTHER" id="PTHR34148">
    <property type="entry name" value="ADENOSYLCOBINAMIDE-GDP RIBAZOLETRANSFERASE"/>
    <property type="match status" value="1"/>
</dbReference>
<accession>A0A1T4XF01</accession>
<evidence type="ECO:0000313" key="21">
    <source>
        <dbReference type="Proteomes" id="UP000190286"/>
    </source>
</evidence>
<evidence type="ECO:0000313" key="20">
    <source>
        <dbReference type="EMBL" id="SKA87957.1"/>
    </source>
</evidence>
<feature type="transmembrane region" description="Helical" evidence="19">
    <location>
        <begin position="28"/>
        <end position="53"/>
    </location>
</feature>
<keyword evidence="10 19" id="KW-0812">Transmembrane</keyword>
<dbReference type="AlphaFoldDB" id="A0A1T4XF01"/>
<reference evidence="20 21" key="1">
    <citation type="submission" date="2017-02" db="EMBL/GenBank/DDBJ databases">
        <authorList>
            <person name="Peterson S.W."/>
        </authorList>
    </citation>
    <scope>NUCLEOTIDE SEQUENCE [LARGE SCALE GENOMIC DNA]</scope>
    <source>
        <strain evidence="20 21">ATCC 27749</strain>
    </source>
</reference>
<evidence type="ECO:0000256" key="8">
    <source>
        <dbReference type="ARBA" id="ARBA00022573"/>
    </source>
</evidence>
<keyword evidence="13 19" id="KW-0472">Membrane</keyword>
<keyword evidence="7 19" id="KW-1003">Cell membrane</keyword>
<keyword evidence="8 19" id="KW-0169">Cobalamin biosynthesis</keyword>
<protein>
    <recommendedName>
        <fullName evidence="6 19">Adenosylcobinamide-GDP ribazoletransferase</fullName>
        <ecNumber evidence="5 19">2.7.8.26</ecNumber>
    </recommendedName>
    <alternativeName>
        <fullName evidence="16 19">Cobalamin synthase</fullName>
    </alternativeName>
    <alternativeName>
        <fullName evidence="15 19">Cobalamin-5'-phosphate synthase</fullName>
    </alternativeName>
</protein>
<proteinExistence type="inferred from homology"/>
<evidence type="ECO:0000256" key="9">
    <source>
        <dbReference type="ARBA" id="ARBA00022679"/>
    </source>
</evidence>
<evidence type="ECO:0000256" key="2">
    <source>
        <dbReference type="ARBA" id="ARBA00004651"/>
    </source>
</evidence>
<dbReference type="GeneID" id="93338250"/>
<name>A0A1T4XF01_9FIRM</name>
<evidence type="ECO:0000256" key="19">
    <source>
        <dbReference type="HAMAP-Rule" id="MF_00719"/>
    </source>
</evidence>
<dbReference type="GO" id="GO:0005886">
    <property type="term" value="C:plasma membrane"/>
    <property type="evidence" value="ECO:0007669"/>
    <property type="project" value="UniProtKB-SubCell"/>
</dbReference>
<organism evidence="20 21">
    <name type="scientific">Gemmiger formicilis</name>
    <dbReference type="NCBI Taxonomy" id="745368"/>
    <lineage>
        <taxon>Bacteria</taxon>
        <taxon>Bacillati</taxon>
        <taxon>Bacillota</taxon>
        <taxon>Clostridia</taxon>
        <taxon>Eubacteriales</taxon>
        <taxon>Gemmiger</taxon>
    </lineage>
</organism>
<dbReference type="GO" id="GO:0009236">
    <property type="term" value="P:cobalamin biosynthetic process"/>
    <property type="evidence" value="ECO:0007669"/>
    <property type="project" value="UniProtKB-UniRule"/>
</dbReference>
<dbReference type="HAMAP" id="MF_00719">
    <property type="entry name" value="CobS"/>
    <property type="match status" value="1"/>
</dbReference>
<evidence type="ECO:0000256" key="3">
    <source>
        <dbReference type="ARBA" id="ARBA00004663"/>
    </source>
</evidence>
<keyword evidence="11 19" id="KW-0460">Magnesium</keyword>
<evidence type="ECO:0000256" key="11">
    <source>
        <dbReference type="ARBA" id="ARBA00022842"/>
    </source>
</evidence>
<evidence type="ECO:0000256" key="6">
    <source>
        <dbReference type="ARBA" id="ARBA00015850"/>
    </source>
</evidence>
<feature type="transmembrane region" description="Helical" evidence="19">
    <location>
        <begin position="136"/>
        <end position="158"/>
    </location>
</feature>
<dbReference type="EC" id="2.7.8.26" evidence="5 19"/>
<dbReference type="OrthoDB" id="9794626at2"/>
<comment type="pathway">
    <text evidence="3 19">Cofactor biosynthesis; adenosylcobalamin biosynthesis; adenosylcobalamin from cob(II)yrinate a,c-diamide: step 7/7.</text>
</comment>
<comment type="function">
    <text evidence="14 19">Joins adenosylcobinamide-GDP and alpha-ribazole to generate adenosylcobalamin (Ado-cobalamin). Also synthesizes adenosylcobalamin 5'-phosphate from adenosylcobinamide-GDP and alpha-ribazole 5'-phosphate.</text>
</comment>
<dbReference type="UniPathway" id="UPA00148">
    <property type="reaction ID" value="UER00238"/>
</dbReference>
<evidence type="ECO:0000256" key="4">
    <source>
        <dbReference type="ARBA" id="ARBA00010561"/>
    </source>
</evidence>